<sequence length="565" mass="62032">MRRLATAPKPQRLASDSENSVGASSSASSWPLFSRNLKDLCLGGTLAPDLGNLTHIKSIILRNNSFCGIIPEEIGELKELELLDLGYNNFSGPLPSELGNNLSPAILLLDNNDLFDSTSHEIHELVLISEVQVDENQLSNAAQRSSSSDRSISWNIAQTGDAVHRRLLQEQPINLPINEPVPSQFPSPPPSPSPSSESPSYSPTLPPAPAVYAFPPPVSAAMPSPAENNRTPVKRSGSKHRVLILSLAIGGTVLFALVIGLFFCQGNKVSVVRPWATGISGQLQKAFVTGVPKLKRSELETACEDFSNVISSSSIGTVYKGTLSNGVEIAVTSIDTLSKVNHKNFVNLLGYCVEDEPFTRMWVFGYAINGTLFEHLHIKEAEHLDWVMRMRITMGMAYCLDHMHQLTPPIAHKNLNSSAVHLTEDYAAKVSDFGFWSEVAAAEMESNRESNLYSFGVLLFEMITGKLPYLVDSGSLEDWASDYLRGEKSFREMVDPTLKSFQVEQLEKIGDVIRSCVHPNPKQRPQMREVTARLREITEIGPDGAKPKASPLWWAELEILSADAS</sequence>
<proteinExistence type="predicted"/>
<evidence type="ECO:0000313" key="2">
    <source>
        <dbReference type="Proteomes" id="UP001060215"/>
    </source>
</evidence>
<dbReference type="Proteomes" id="UP001060215">
    <property type="component" value="Chromosome 1"/>
</dbReference>
<comment type="caution">
    <text evidence="1">The sequence shown here is derived from an EMBL/GenBank/DDBJ whole genome shotgun (WGS) entry which is preliminary data.</text>
</comment>
<name>A0ACC0J3Q9_9ERIC</name>
<protein>
    <submittedName>
        <fullName evidence="1">Protein MALE DISCOVERER 2</fullName>
    </submittedName>
</protein>
<gene>
    <name evidence="1" type="ORF">LOK49_LG01G00964</name>
</gene>
<accession>A0ACC0J3Q9</accession>
<reference evidence="1 2" key="1">
    <citation type="journal article" date="2022" name="Plant J.">
        <title>Chromosome-level genome of Camellia lanceoleosa provides a valuable resource for understanding genome evolution and self-incompatibility.</title>
        <authorList>
            <person name="Gong W."/>
            <person name="Xiao S."/>
            <person name="Wang L."/>
            <person name="Liao Z."/>
            <person name="Chang Y."/>
            <person name="Mo W."/>
            <person name="Hu G."/>
            <person name="Li W."/>
            <person name="Zhao G."/>
            <person name="Zhu H."/>
            <person name="Hu X."/>
            <person name="Ji K."/>
            <person name="Xiang X."/>
            <person name="Song Q."/>
            <person name="Yuan D."/>
            <person name="Jin S."/>
            <person name="Zhang L."/>
        </authorList>
    </citation>
    <scope>NUCLEOTIDE SEQUENCE [LARGE SCALE GENOMIC DNA]</scope>
    <source>
        <strain evidence="1">SQ_2022a</strain>
    </source>
</reference>
<keyword evidence="2" id="KW-1185">Reference proteome</keyword>
<evidence type="ECO:0000313" key="1">
    <source>
        <dbReference type="EMBL" id="KAI8031136.1"/>
    </source>
</evidence>
<dbReference type="EMBL" id="CM045758">
    <property type="protein sequence ID" value="KAI8031136.1"/>
    <property type="molecule type" value="Genomic_DNA"/>
</dbReference>
<organism evidence="1 2">
    <name type="scientific">Camellia lanceoleosa</name>
    <dbReference type="NCBI Taxonomy" id="1840588"/>
    <lineage>
        <taxon>Eukaryota</taxon>
        <taxon>Viridiplantae</taxon>
        <taxon>Streptophyta</taxon>
        <taxon>Embryophyta</taxon>
        <taxon>Tracheophyta</taxon>
        <taxon>Spermatophyta</taxon>
        <taxon>Magnoliopsida</taxon>
        <taxon>eudicotyledons</taxon>
        <taxon>Gunneridae</taxon>
        <taxon>Pentapetalae</taxon>
        <taxon>asterids</taxon>
        <taxon>Ericales</taxon>
        <taxon>Theaceae</taxon>
        <taxon>Camellia</taxon>
    </lineage>
</organism>